<evidence type="ECO:0000313" key="2">
    <source>
        <dbReference type="Proteomes" id="UP001234202"/>
    </source>
</evidence>
<sequence>MQRLEQSYPEDVASFERSFPPLCEKCEPKVEDIIKNKDYEAQINAWKMILHDAGHVSARVPKRVLSRTGNRHLGRSITAAWIVITLAYPPYQLVSGKLELTSARCTLGSCAILTYSSMLRYSQQVSGISSILLHGLPHQIVCGLFALASYLVSNSEFSRSAFGLFVNDVPLTQAAILLLLDMRASAKAAQLRLARKNNPPRGSGDARHRIKQDDLSQRLQAPNDPFDLISLINNVTSPHATRIPSTHDPVQPRSSPMVQLSPSPEIETLLLPNILPALDDTPDSDSMDWEATGPSINSATTLNGSPPQSTFAKSAWDRFATTKQRIFVKEQLTGLERAFETWRDLGGSTIPETTLHYEMTATASTKVHTRRRSTERAVYMLAAVLRILSLALTWGTGAKELCVDIGRGNGTGFGIAASVLEAALAGPQVVSSQTWAMKDHRDEIPLLRQLLPRTFGSGHPLSMLPIRHRQPAKKSSRTRLPSSPSDTEAENEDQSDFVTRSYSSPKLRTILLFCIAFRAALALFGQKTYFQPDEFYQSLEPAHRLVWGTGFETWEWRGSSMESMADLETQVLSAKSVDANQKLPIDQANVGAVAANNSKRSVLQRRILDSPFWRRFLSGSSRQYSAQDESSASKRVDGMLRSWVWPLIFALPYWLLKVFKLDNYGPLLVLAPRLPMILFAALTDFYTYRLAGRVLGNCYREAALFLSLTNLFHAHVLTRTLTTSAETCLTVMALYYWPLPLLDESTRWATRGRAQTKAMQLPSVLSEDQSEITSNVKTEDDQHEDNLNLSLALSATAFVLRPTNIVLWSFLGLELCFRSWSSTRKFQNVVKLAGRAIVIGYVHCGQVDRAKC</sequence>
<proteinExistence type="predicted"/>
<protein>
    <submittedName>
        <fullName evidence="1">Uncharacterized protein</fullName>
    </submittedName>
</protein>
<name>A0ACC2XW98_9TREE</name>
<accession>A0ACC2XW98</accession>
<organism evidence="1 2">
    <name type="scientific">Naganishia onofrii</name>
    <dbReference type="NCBI Taxonomy" id="1851511"/>
    <lineage>
        <taxon>Eukaryota</taxon>
        <taxon>Fungi</taxon>
        <taxon>Dikarya</taxon>
        <taxon>Basidiomycota</taxon>
        <taxon>Agaricomycotina</taxon>
        <taxon>Tremellomycetes</taxon>
        <taxon>Filobasidiales</taxon>
        <taxon>Filobasidiaceae</taxon>
        <taxon>Naganishia</taxon>
    </lineage>
</organism>
<evidence type="ECO:0000313" key="1">
    <source>
        <dbReference type="EMBL" id="KAJ9127895.1"/>
    </source>
</evidence>
<gene>
    <name evidence="1" type="ORF">QFC24_000180</name>
</gene>
<keyword evidence="2" id="KW-1185">Reference proteome</keyword>
<comment type="caution">
    <text evidence="1">The sequence shown here is derived from an EMBL/GenBank/DDBJ whole genome shotgun (WGS) entry which is preliminary data.</text>
</comment>
<dbReference type="EMBL" id="JASBWV010000001">
    <property type="protein sequence ID" value="KAJ9127895.1"/>
    <property type="molecule type" value="Genomic_DNA"/>
</dbReference>
<reference evidence="1" key="1">
    <citation type="submission" date="2023-04" db="EMBL/GenBank/DDBJ databases">
        <title>Draft Genome sequencing of Naganishia species isolated from polar environments using Oxford Nanopore Technology.</title>
        <authorList>
            <person name="Leo P."/>
            <person name="Venkateswaran K."/>
        </authorList>
    </citation>
    <scope>NUCLEOTIDE SEQUENCE</scope>
    <source>
        <strain evidence="1">DBVPG 5303</strain>
    </source>
</reference>
<dbReference type="Proteomes" id="UP001234202">
    <property type="component" value="Unassembled WGS sequence"/>
</dbReference>